<evidence type="ECO:0008006" key="18">
    <source>
        <dbReference type="Google" id="ProtNLM"/>
    </source>
</evidence>
<dbReference type="SUPFAM" id="SSF48264">
    <property type="entry name" value="Cytochrome P450"/>
    <property type="match status" value="1"/>
</dbReference>
<keyword evidence="7" id="KW-0256">Endoplasmic reticulum</keyword>
<dbReference type="GO" id="GO:0020037">
    <property type="term" value="F:heme binding"/>
    <property type="evidence" value="ECO:0007669"/>
    <property type="project" value="InterPro"/>
</dbReference>
<dbReference type="FunFam" id="1.10.630.10:FF:000238">
    <property type="entry name" value="Cytochrome P450 2A6"/>
    <property type="match status" value="2"/>
</dbReference>
<dbReference type="InterPro" id="IPR036396">
    <property type="entry name" value="Cyt_P450_sf"/>
</dbReference>
<keyword evidence="6 13" id="KW-0479">Metal-binding</keyword>
<dbReference type="PANTHER" id="PTHR24300:SF346">
    <property type="entry name" value="CYTOCHROME P450 2C44"/>
    <property type="match status" value="1"/>
</dbReference>
<keyword evidence="12 15" id="KW-0472">Membrane</keyword>
<evidence type="ECO:0000256" key="9">
    <source>
        <dbReference type="ARBA" id="ARBA00023002"/>
    </source>
</evidence>
<dbReference type="VEuPathDB" id="HostDB:LOC118669862"/>
<comment type="similarity">
    <text evidence="4 14">Belongs to the cytochrome P450 family.</text>
</comment>
<evidence type="ECO:0000256" key="10">
    <source>
        <dbReference type="ARBA" id="ARBA00023004"/>
    </source>
</evidence>
<dbReference type="Proteomes" id="UP000527355">
    <property type="component" value="Unassembled WGS sequence"/>
</dbReference>
<dbReference type="GO" id="GO:0005506">
    <property type="term" value="F:iron ion binding"/>
    <property type="evidence" value="ECO:0007669"/>
    <property type="project" value="InterPro"/>
</dbReference>
<evidence type="ECO:0000256" key="13">
    <source>
        <dbReference type="PIRSR" id="PIRSR602401-1"/>
    </source>
</evidence>
<evidence type="ECO:0000256" key="12">
    <source>
        <dbReference type="ARBA" id="ARBA00023136"/>
    </source>
</evidence>
<evidence type="ECO:0000256" key="11">
    <source>
        <dbReference type="ARBA" id="ARBA00023033"/>
    </source>
</evidence>
<dbReference type="Gene3D" id="1.10.630.10">
    <property type="entry name" value="Cytochrome P450"/>
    <property type="match status" value="2"/>
</dbReference>
<sequence length="452" mass="51883">MELLGATTPVFIIFVICLVFLWVWKEGRKWGRLPPGPTPLPIIGNLMQLNLKDIPASLSKLAKEYGPVYTLYVGSTPTVVLHGYEAVKEALIDHGDEFLGRGPIPIISDFQKGHGILFSNGETWKQMRRFSLMTLRNFGMGKRSIEERVQEEAQFLVEELRKTEAQPFDPTLILSLAPCNVICSTLFNERFQYDDEKLLYLMSLLNENSKKISSPWNQMYNLWPKLIKHLPGEHRAFSKRLTNVKNFILEKVKEHQESLDQNSPRDYIDCFLLLLMKHPEVQAKVHEEIDSVIGHNQRPSLKDKMKMPYTEAVLNEIQRYITLLPSNLPHAVTKDTKFRQYVIPKGTTVFPLLSSVLLDCKEFPNPETFDPGHFLDKNGSLRKTDYFIPFSLGKRACVGEGLARVELFLFLTTILQNFSLEPLVEPRELEIKPLVTGLLNVPPPFKLRLLPR</sequence>
<feature type="binding site" description="axial binding residue" evidence="13">
    <location>
        <position position="397"/>
    </location>
    <ligand>
        <name>heme</name>
        <dbReference type="ChEBI" id="CHEBI:30413"/>
    </ligand>
    <ligandPart>
        <name>Fe</name>
        <dbReference type="ChEBI" id="CHEBI:18248"/>
    </ligandPart>
</feature>
<name>A0A7J7TST7_MYOMY</name>
<dbReference type="InterPro" id="IPR050182">
    <property type="entry name" value="Cytochrome_P450_fam2"/>
</dbReference>
<dbReference type="GO" id="GO:0016712">
    <property type="term" value="F:oxidoreductase activity, acting on paired donors, with incorporation or reduction of molecular oxygen, reduced flavin or flavoprotein as one donor, and incorporation of one atom of oxygen"/>
    <property type="evidence" value="ECO:0007669"/>
    <property type="project" value="TreeGrafter"/>
</dbReference>
<protein>
    <recommendedName>
        <fullName evidence="18">Cytochrome P450 2C23-like</fullName>
    </recommendedName>
</protein>
<dbReference type="PROSITE" id="PS00086">
    <property type="entry name" value="CYTOCHROME_P450"/>
    <property type="match status" value="1"/>
</dbReference>
<evidence type="ECO:0000256" key="6">
    <source>
        <dbReference type="ARBA" id="ARBA00022723"/>
    </source>
</evidence>
<organism evidence="16 17">
    <name type="scientific">Myotis myotis</name>
    <name type="common">Greater mouse-eared bat</name>
    <name type="synonym">Vespertilio myotis</name>
    <dbReference type="NCBI Taxonomy" id="51298"/>
    <lineage>
        <taxon>Eukaryota</taxon>
        <taxon>Metazoa</taxon>
        <taxon>Chordata</taxon>
        <taxon>Craniata</taxon>
        <taxon>Vertebrata</taxon>
        <taxon>Euteleostomi</taxon>
        <taxon>Mammalia</taxon>
        <taxon>Eutheria</taxon>
        <taxon>Laurasiatheria</taxon>
        <taxon>Chiroptera</taxon>
        <taxon>Yangochiroptera</taxon>
        <taxon>Vespertilionidae</taxon>
        <taxon>Myotis</taxon>
    </lineage>
</organism>
<proteinExistence type="inferred from homology"/>
<dbReference type="PRINTS" id="PR00463">
    <property type="entry name" value="EP450I"/>
</dbReference>
<feature type="transmembrane region" description="Helical" evidence="15">
    <location>
        <begin position="6"/>
        <end position="24"/>
    </location>
</feature>
<evidence type="ECO:0000256" key="7">
    <source>
        <dbReference type="ARBA" id="ARBA00022824"/>
    </source>
</evidence>
<dbReference type="EMBL" id="JABWUV010000015">
    <property type="protein sequence ID" value="KAF6303660.1"/>
    <property type="molecule type" value="Genomic_DNA"/>
</dbReference>
<accession>A0A7J7TST7</accession>
<evidence type="ECO:0000256" key="14">
    <source>
        <dbReference type="RuleBase" id="RU000461"/>
    </source>
</evidence>
<dbReference type="GO" id="GO:0006805">
    <property type="term" value="P:xenobiotic metabolic process"/>
    <property type="evidence" value="ECO:0007669"/>
    <property type="project" value="TreeGrafter"/>
</dbReference>
<comment type="subcellular location">
    <subcellularLocation>
        <location evidence="3">Endoplasmic reticulum membrane</location>
        <topology evidence="3">Peripheral membrane protein</topology>
    </subcellularLocation>
    <subcellularLocation>
        <location evidence="2">Microsome membrane</location>
        <topology evidence="2">Peripheral membrane protein</topology>
    </subcellularLocation>
</comment>
<comment type="caution">
    <text evidence="16">The sequence shown here is derived from an EMBL/GenBank/DDBJ whole genome shotgun (WGS) entry which is preliminary data.</text>
</comment>
<dbReference type="PANTHER" id="PTHR24300">
    <property type="entry name" value="CYTOCHROME P450 508A4-RELATED"/>
    <property type="match status" value="1"/>
</dbReference>
<evidence type="ECO:0000256" key="3">
    <source>
        <dbReference type="ARBA" id="ARBA00004406"/>
    </source>
</evidence>
<evidence type="ECO:0000256" key="5">
    <source>
        <dbReference type="ARBA" id="ARBA00022617"/>
    </source>
</evidence>
<keyword evidence="15" id="KW-0812">Transmembrane</keyword>
<dbReference type="AlphaFoldDB" id="A0A7J7TST7"/>
<dbReference type="InterPro" id="IPR017972">
    <property type="entry name" value="Cyt_P450_CS"/>
</dbReference>
<keyword evidence="10 13" id="KW-0408">Iron</keyword>
<evidence type="ECO:0000256" key="1">
    <source>
        <dbReference type="ARBA" id="ARBA00001971"/>
    </source>
</evidence>
<keyword evidence="17" id="KW-1185">Reference proteome</keyword>
<keyword evidence="8" id="KW-0492">Microsome</keyword>
<evidence type="ECO:0000256" key="8">
    <source>
        <dbReference type="ARBA" id="ARBA00022848"/>
    </source>
</evidence>
<dbReference type="InterPro" id="IPR001128">
    <property type="entry name" value="Cyt_P450"/>
</dbReference>
<keyword evidence="15" id="KW-1133">Transmembrane helix</keyword>
<evidence type="ECO:0000256" key="2">
    <source>
        <dbReference type="ARBA" id="ARBA00004174"/>
    </source>
</evidence>
<gene>
    <name evidence="16" type="ORF">mMyoMyo1_003583</name>
</gene>
<keyword evidence="11 14" id="KW-0503">Monooxygenase</keyword>
<evidence type="ECO:0000256" key="15">
    <source>
        <dbReference type="SAM" id="Phobius"/>
    </source>
</evidence>
<dbReference type="PRINTS" id="PR00385">
    <property type="entry name" value="P450"/>
</dbReference>
<dbReference type="GO" id="GO:0006082">
    <property type="term" value="P:organic acid metabolic process"/>
    <property type="evidence" value="ECO:0007669"/>
    <property type="project" value="TreeGrafter"/>
</dbReference>
<dbReference type="Pfam" id="PF00067">
    <property type="entry name" value="p450"/>
    <property type="match status" value="1"/>
</dbReference>
<dbReference type="InterPro" id="IPR002401">
    <property type="entry name" value="Cyt_P450_E_grp-I"/>
</dbReference>
<keyword evidence="9 14" id="KW-0560">Oxidoreductase</keyword>
<evidence type="ECO:0000256" key="4">
    <source>
        <dbReference type="ARBA" id="ARBA00010617"/>
    </source>
</evidence>
<evidence type="ECO:0000313" key="16">
    <source>
        <dbReference type="EMBL" id="KAF6303660.1"/>
    </source>
</evidence>
<reference evidence="16 17" key="1">
    <citation type="journal article" date="2020" name="Nature">
        <title>Six reference-quality genomes reveal evolution of bat adaptations.</title>
        <authorList>
            <person name="Jebb D."/>
            <person name="Huang Z."/>
            <person name="Pippel M."/>
            <person name="Hughes G.M."/>
            <person name="Lavrichenko K."/>
            <person name="Devanna P."/>
            <person name="Winkler S."/>
            <person name="Jermiin L.S."/>
            <person name="Skirmuntt E.C."/>
            <person name="Katzourakis A."/>
            <person name="Burkitt-Gray L."/>
            <person name="Ray D.A."/>
            <person name="Sullivan K.A.M."/>
            <person name="Roscito J.G."/>
            <person name="Kirilenko B.M."/>
            <person name="Davalos L.M."/>
            <person name="Corthals A.P."/>
            <person name="Power M.L."/>
            <person name="Jones G."/>
            <person name="Ransome R.D."/>
            <person name="Dechmann D.K.N."/>
            <person name="Locatelli A.G."/>
            <person name="Puechmaille S.J."/>
            <person name="Fedrigo O."/>
            <person name="Jarvis E.D."/>
            <person name="Hiller M."/>
            <person name="Vernes S.C."/>
            <person name="Myers E.W."/>
            <person name="Teeling E.C."/>
        </authorList>
    </citation>
    <scope>NUCLEOTIDE SEQUENCE [LARGE SCALE GENOMIC DNA]</scope>
    <source>
        <strain evidence="16">MMyoMyo1</strain>
        <tissue evidence="16">Flight muscle</tissue>
    </source>
</reference>
<comment type="cofactor">
    <cofactor evidence="1 13">
        <name>heme</name>
        <dbReference type="ChEBI" id="CHEBI:30413"/>
    </cofactor>
</comment>
<keyword evidence="5 13" id="KW-0349">Heme</keyword>
<dbReference type="GO" id="GO:0005789">
    <property type="term" value="C:endoplasmic reticulum membrane"/>
    <property type="evidence" value="ECO:0007669"/>
    <property type="project" value="UniProtKB-SubCell"/>
</dbReference>
<evidence type="ECO:0000313" key="17">
    <source>
        <dbReference type="Proteomes" id="UP000527355"/>
    </source>
</evidence>